<evidence type="ECO:0000313" key="2">
    <source>
        <dbReference type="Proteomes" id="UP001152562"/>
    </source>
</evidence>
<dbReference type="Proteomes" id="UP001152562">
    <property type="component" value="Unassembled WGS sequence"/>
</dbReference>
<evidence type="ECO:0000313" key="1">
    <source>
        <dbReference type="EMBL" id="CAH4030521.1"/>
    </source>
</evidence>
<reference evidence="1" key="1">
    <citation type="submission" date="2022-05" db="EMBL/GenBank/DDBJ databases">
        <authorList>
            <person name="Okamura Y."/>
        </authorList>
    </citation>
    <scope>NUCLEOTIDE SEQUENCE</scope>
</reference>
<comment type="caution">
    <text evidence="1">The sequence shown here is derived from an EMBL/GenBank/DDBJ whole genome shotgun (WGS) entry which is preliminary data.</text>
</comment>
<dbReference type="AlphaFoldDB" id="A0A9P0XD87"/>
<keyword evidence="2" id="KW-1185">Reference proteome</keyword>
<gene>
    <name evidence="1" type="ORF">PIBRA_LOCUS7169</name>
</gene>
<sequence length="70" mass="7785">MTERRPLLTTHGRRLHSAVSTPPPALLTHLLSPGTLGALTSAEYRNEQPTCFTTVMSWRTLCLPWVRKGA</sequence>
<proteinExistence type="predicted"/>
<dbReference type="EMBL" id="CALOZG010000010">
    <property type="protein sequence ID" value="CAH4030521.1"/>
    <property type="molecule type" value="Genomic_DNA"/>
</dbReference>
<organism evidence="1 2">
    <name type="scientific">Pieris brassicae</name>
    <name type="common">White butterfly</name>
    <name type="synonym">Large white butterfly</name>
    <dbReference type="NCBI Taxonomy" id="7116"/>
    <lineage>
        <taxon>Eukaryota</taxon>
        <taxon>Metazoa</taxon>
        <taxon>Ecdysozoa</taxon>
        <taxon>Arthropoda</taxon>
        <taxon>Hexapoda</taxon>
        <taxon>Insecta</taxon>
        <taxon>Pterygota</taxon>
        <taxon>Neoptera</taxon>
        <taxon>Endopterygota</taxon>
        <taxon>Lepidoptera</taxon>
        <taxon>Glossata</taxon>
        <taxon>Ditrysia</taxon>
        <taxon>Papilionoidea</taxon>
        <taxon>Pieridae</taxon>
        <taxon>Pierinae</taxon>
        <taxon>Pieris</taxon>
    </lineage>
</organism>
<protein>
    <submittedName>
        <fullName evidence="1">Uncharacterized protein</fullName>
    </submittedName>
</protein>
<accession>A0A9P0XD87</accession>
<name>A0A9P0XD87_PIEBR</name>